<dbReference type="FunFam" id="3.40.50.300:FF:000668">
    <property type="entry name" value="Chromosomal replication initiator protein DnaA"/>
    <property type="match status" value="1"/>
</dbReference>
<feature type="domain" description="AAA+ ATPase" evidence="12">
    <location>
        <begin position="115"/>
        <end position="249"/>
    </location>
</feature>
<dbReference type="GO" id="GO:0006275">
    <property type="term" value="P:regulation of DNA replication"/>
    <property type="evidence" value="ECO:0007669"/>
    <property type="project" value="UniProtKB-UniRule"/>
</dbReference>
<protein>
    <recommendedName>
        <fullName evidence="8 9">Chromosomal replication initiator protein DnaA</fullName>
    </recommendedName>
</protein>
<name>A0A1F5GAT2_9BACT</name>
<dbReference type="SMART" id="SM00382">
    <property type="entry name" value="AAA"/>
    <property type="match status" value="1"/>
</dbReference>
<dbReference type="PANTHER" id="PTHR30050">
    <property type="entry name" value="CHROMOSOMAL REPLICATION INITIATOR PROTEIN DNAA"/>
    <property type="match status" value="1"/>
</dbReference>
<dbReference type="GO" id="GO:0003688">
    <property type="term" value="F:DNA replication origin binding"/>
    <property type="evidence" value="ECO:0007669"/>
    <property type="project" value="UniProtKB-UniRule"/>
</dbReference>
<evidence type="ECO:0000256" key="6">
    <source>
        <dbReference type="ARBA" id="ARBA00023121"/>
    </source>
</evidence>
<keyword evidence="3 8" id="KW-0235">DNA replication</keyword>
<comment type="domain">
    <text evidence="8">Domain I is involved in oligomerization and binding regulators, domain II is flexibile and of varying length in different bacteria, domain III forms the AAA+ region, while domain IV binds dsDNA.</text>
</comment>
<feature type="binding site" evidence="8">
    <location>
        <position position="130"/>
    </location>
    <ligand>
        <name>ATP</name>
        <dbReference type="ChEBI" id="CHEBI:30616"/>
    </ligand>
</feature>
<comment type="caution">
    <text evidence="14">The sequence shown here is derived from an EMBL/GenBank/DDBJ whole genome shotgun (WGS) entry which is preliminary data.</text>
</comment>
<dbReference type="GO" id="GO:0005524">
    <property type="term" value="F:ATP binding"/>
    <property type="evidence" value="ECO:0007669"/>
    <property type="project" value="UniProtKB-UniRule"/>
</dbReference>
<comment type="function">
    <text evidence="8 10">Plays an essential role in the initiation and regulation of chromosomal replication. ATP-DnaA binds to the origin of replication (oriC) to initiate formation of the DNA replication initiation complex once per cell cycle. Binds the DnaA box (a 9 base pair repeat at the origin) and separates the double-stranded (ds)DNA. Forms a right-handed helical filament on oriC DNA; dsDNA binds to the exterior of the filament while single-stranded (ss)DNA is stabiized in the filament's interior. The ATP-DnaA-oriC complex binds and stabilizes one strand of the AT-rich DNA unwinding element (DUE), permitting loading of DNA polymerase. After initiation quickly degrades to an ADP-DnaA complex that is not apt for DNA replication. Binds acidic phospholipids.</text>
</comment>
<dbReference type="PRINTS" id="PR00051">
    <property type="entry name" value="DNAA"/>
</dbReference>
<feature type="binding site" evidence="8">
    <location>
        <position position="126"/>
    </location>
    <ligand>
        <name>ATP</name>
        <dbReference type="ChEBI" id="CHEBI:30616"/>
    </ligand>
</feature>
<dbReference type="SUPFAM" id="SSF48295">
    <property type="entry name" value="TrpR-like"/>
    <property type="match status" value="1"/>
</dbReference>
<evidence type="ECO:0000256" key="3">
    <source>
        <dbReference type="ARBA" id="ARBA00022705"/>
    </source>
</evidence>
<feature type="region of interest" description="Domain III, AAA+ region" evidence="8">
    <location>
        <begin position="82"/>
        <end position="298"/>
    </location>
</feature>
<comment type="caution">
    <text evidence="8">Lacks conserved residue(s) required for the propagation of feature annotation.</text>
</comment>
<comment type="similarity">
    <text evidence="1 8 11">Belongs to the DnaA family.</text>
</comment>
<comment type="subunit">
    <text evidence="8">Oligomerizes as a right-handed, spiral filament on DNA at oriC.</text>
</comment>
<dbReference type="CDD" id="cd06571">
    <property type="entry name" value="Bac_DnaA_C"/>
    <property type="match status" value="1"/>
</dbReference>
<feature type="binding site" evidence="8">
    <location>
        <position position="128"/>
    </location>
    <ligand>
        <name>ATP</name>
        <dbReference type="ChEBI" id="CHEBI:30616"/>
    </ligand>
</feature>
<feature type="region of interest" description="Domain I, interacts with DnaA modulators" evidence="8">
    <location>
        <begin position="1"/>
        <end position="75"/>
    </location>
</feature>
<keyword evidence="5 8" id="KW-0067">ATP-binding</keyword>
<dbReference type="InterPro" id="IPR027417">
    <property type="entry name" value="P-loop_NTPase"/>
</dbReference>
<evidence type="ECO:0000256" key="2">
    <source>
        <dbReference type="ARBA" id="ARBA00022490"/>
    </source>
</evidence>
<dbReference type="InterPro" id="IPR010921">
    <property type="entry name" value="Trp_repressor/repl_initiator"/>
</dbReference>
<evidence type="ECO:0000313" key="14">
    <source>
        <dbReference type="EMBL" id="OGD88993.1"/>
    </source>
</evidence>
<evidence type="ECO:0000256" key="10">
    <source>
        <dbReference type="RuleBase" id="RU000577"/>
    </source>
</evidence>
<feature type="domain" description="Chromosomal replication initiator DnaA C-terminal" evidence="13">
    <location>
        <begin position="326"/>
        <end position="395"/>
    </location>
</feature>
<dbReference type="NCBIfam" id="TIGR00362">
    <property type="entry name" value="DnaA"/>
    <property type="match status" value="1"/>
</dbReference>
<evidence type="ECO:0000256" key="9">
    <source>
        <dbReference type="NCBIfam" id="TIGR00362"/>
    </source>
</evidence>
<comment type="subcellular location">
    <subcellularLocation>
        <location evidence="8">Cytoplasm</location>
    </subcellularLocation>
</comment>
<evidence type="ECO:0000259" key="13">
    <source>
        <dbReference type="SMART" id="SM00760"/>
    </source>
</evidence>
<dbReference type="Gene3D" id="1.10.8.60">
    <property type="match status" value="1"/>
</dbReference>
<dbReference type="InterPro" id="IPR020591">
    <property type="entry name" value="Chromosome_initiator_DnaA-like"/>
</dbReference>
<feature type="region of interest" description="Domain IV, binds dsDNA" evidence="8">
    <location>
        <begin position="299"/>
        <end position="418"/>
    </location>
</feature>
<dbReference type="STRING" id="1797714.A3D04_01445"/>
<evidence type="ECO:0000256" key="7">
    <source>
        <dbReference type="ARBA" id="ARBA00023125"/>
    </source>
</evidence>
<dbReference type="PANTHER" id="PTHR30050:SF2">
    <property type="entry name" value="CHROMOSOMAL REPLICATION INITIATOR PROTEIN DNAA"/>
    <property type="match status" value="1"/>
</dbReference>
<dbReference type="SUPFAM" id="SSF52540">
    <property type="entry name" value="P-loop containing nucleoside triphosphate hydrolases"/>
    <property type="match status" value="1"/>
</dbReference>
<proteinExistence type="inferred from homology"/>
<dbReference type="Pfam" id="PF00308">
    <property type="entry name" value="Bac_DnaA"/>
    <property type="match status" value="1"/>
</dbReference>
<sequence>MDFKQSEDRNLLVIGVKNNFLKEQVEGRYKNVIDEVKNKKGYVNLEVIFVVSQSDNINSLKSGPLFTGEAQKFNAHSRKFEALNPNYVFNNFVVGAPNNLAHVAASQVSENLGQAYNPLLIWGPTGVGKTHLLQAIGNAAIDKTVDIKVLYTTSEKFTNDFIQSLNNRTQQHFRQKYRNVDVLLIDDIQFLAGKESTQDEFFHCFNELTLSGRQMVAASDKHPKELGRLKDRLISRFLGGMVADIGYPDIEMRMAIIKAKCKEKNIKLDDDLVEYIARESHGGARELEGVLTSTMAKIKISGGLFDRDYLKSLISTTNLNQNSTPSPSKIFTAVNNFFNVDEGKIKGPSRKASIVRARQILMFLLRTEAGLSLAGVGDVVGGRDHSTIIHGVEKVNRLISESPKIRDEVLRVKEVIHK</sequence>
<evidence type="ECO:0000256" key="5">
    <source>
        <dbReference type="ARBA" id="ARBA00022840"/>
    </source>
</evidence>
<evidence type="ECO:0000259" key="12">
    <source>
        <dbReference type="SMART" id="SM00382"/>
    </source>
</evidence>
<dbReference type="HAMAP" id="MF_00377">
    <property type="entry name" value="DnaA_bact"/>
    <property type="match status" value="1"/>
</dbReference>
<accession>A0A1F5GAT2</accession>
<dbReference type="GO" id="GO:0008289">
    <property type="term" value="F:lipid binding"/>
    <property type="evidence" value="ECO:0007669"/>
    <property type="project" value="UniProtKB-KW"/>
</dbReference>
<evidence type="ECO:0000313" key="15">
    <source>
        <dbReference type="Proteomes" id="UP000177369"/>
    </source>
</evidence>
<dbReference type="InterPro" id="IPR003593">
    <property type="entry name" value="AAA+_ATPase"/>
</dbReference>
<keyword evidence="6 8" id="KW-0446">Lipid-binding</keyword>
<dbReference type="GO" id="GO:0005886">
    <property type="term" value="C:plasma membrane"/>
    <property type="evidence" value="ECO:0007669"/>
    <property type="project" value="TreeGrafter"/>
</dbReference>
<evidence type="ECO:0000256" key="11">
    <source>
        <dbReference type="RuleBase" id="RU004227"/>
    </source>
</evidence>
<gene>
    <name evidence="8" type="primary">dnaA</name>
    <name evidence="14" type="ORF">A3D04_01445</name>
</gene>
<dbReference type="AlphaFoldDB" id="A0A1F5GAT2"/>
<organism evidence="14 15">
    <name type="scientific">Candidatus Curtissbacteria bacterium RIFCSPHIGHO2_02_FULL_40_16b</name>
    <dbReference type="NCBI Taxonomy" id="1797714"/>
    <lineage>
        <taxon>Bacteria</taxon>
        <taxon>Candidatus Curtissiibacteriota</taxon>
    </lineage>
</organism>
<keyword evidence="2 8" id="KW-0963">Cytoplasm</keyword>
<keyword evidence="4 8" id="KW-0547">Nucleotide-binding</keyword>
<dbReference type="Pfam" id="PF08299">
    <property type="entry name" value="Bac_DnaA_C"/>
    <property type="match status" value="1"/>
</dbReference>
<feature type="binding site" evidence="8">
    <location>
        <position position="129"/>
    </location>
    <ligand>
        <name>ATP</name>
        <dbReference type="ChEBI" id="CHEBI:30616"/>
    </ligand>
</feature>
<dbReference type="SMART" id="SM00760">
    <property type="entry name" value="Bac_DnaA_C"/>
    <property type="match status" value="1"/>
</dbReference>
<dbReference type="Gene3D" id="1.10.1750.10">
    <property type="match status" value="1"/>
</dbReference>
<evidence type="ECO:0000256" key="4">
    <source>
        <dbReference type="ARBA" id="ARBA00022741"/>
    </source>
</evidence>
<dbReference type="Gene3D" id="3.40.50.300">
    <property type="entry name" value="P-loop containing nucleotide triphosphate hydrolases"/>
    <property type="match status" value="1"/>
</dbReference>
<dbReference type="EMBL" id="MFBD01000015">
    <property type="protein sequence ID" value="OGD88993.1"/>
    <property type="molecule type" value="Genomic_DNA"/>
</dbReference>
<evidence type="ECO:0000256" key="1">
    <source>
        <dbReference type="ARBA" id="ARBA00006583"/>
    </source>
</evidence>
<dbReference type="CDD" id="cd00009">
    <property type="entry name" value="AAA"/>
    <property type="match status" value="1"/>
</dbReference>
<dbReference type="GO" id="GO:0006270">
    <property type="term" value="P:DNA replication initiation"/>
    <property type="evidence" value="ECO:0007669"/>
    <property type="project" value="UniProtKB-UniRule"/>
</dbReference>
<dbReference type="Proteomes" id="UP000177369">
    <property type="component" value="Unassembled WGS sequence"/>
</dbReference>
<dbReference type="GO" id="GO:0005737">
    <property type="term" value="C:cytoplasm"/>
    <property type="evidence" value="ECO:0007669"/>
    <property type="project" value="UniProtKB-SubCell"/>
</dbReference>
<reference evidence="14 15" key="1">
    <citation type="journal article" date="2016" name="Nat. Commun.">
        <title>Thousands of microbial genomes shed light on interconnected biogeochemical processes in an aquifer system.</title>
        <authorList>
            <person name="Anantharaman K."/>
            <person name="Brown C.T."/>
            <person name="Hug L.A."/>
            <person name="Sharon I."/>
            <person name="Castelle C.J."/>
            <person name="Probst A.J."/>
            <person name="Thomas B.C."/>
            <person name="Singh A."/>
            <person name="Wilkins M.J."/>
            <person name="Karaoz U."/>
            <person name="Brodie E.L."/>
            <person name="Williams K.H."/>
            <person name="Hubbard S.S."/>
            <person name="Banfield J.F."/>
        </authorList>
    </citation>
    <scope>NUCLEOTIDE SEQUENCE [LARGE SCALE GENOMIC DNA]</scope>
</reference>
<dbReference type="InterPro" id="IPR013159">
    <property type="entry name" value="DnaA_C"/>
</dbReference>
<dbReference type="InterPro" id="IPR013317">
    <property type="entry name" value="DnaA_dom"/>
</dbReference>
<evidence type="ECO:0000256" key="8">
    <source>
        <dbReference type="HAMAP-Rule" id="MF_00377"/>
    </source>
</evidence>
<dbReference type="InterPro" id="IPR001957">
    <property type="entry name" value="Chromosome_initiator_DnaA"/>
</dbReference>
<keyword evidence="7 8" id="KW-0238">DNA-binding</keyword>